<dbReference type="EMBL" id="JABANP010000401">
    <property type="protein sequence ID" value="KAF4682884.1"/>
    <property type="molecule type" value="Genomic_DNA"/>
</dbReference>
<protein>
    <submittedName>
        <fullName evidence="1">Uncharacterized protein</fullName>
    </submittedName>
</protein>
<evidence type="ECO:0000313" key="2">
    <source>
        <dbReference type="EMBL" id="KAF4753279.1"/>
    </source>
</evidence>
<sequence length="348" mass="39359">MVFQLPHHFEALRCMAIEKLWDGHHAREPMHDLMGDIMGYCRKPELSLDCPREEILTKLSFSVDFMFTDNDTVYGVQKVASKIMLYRVSETSTTTMATLCTDASGEKAWACYFDANFRKLYVLYGNGGSLLQHDMDGGKTEEPLVIGQLPLSESTLIGVIFSGGSLYVGMEKFSYRQYRYYREKETVGINVYSVQFVPKEEARPVYTIPKQNNDGSFSFIGFARVPGSSEAVDIHYKSNSKWHSARISVIRASNPRLFTTRIDEAVESRGIQGSLVRHMPGVDHFLVHEGDHYVLRCSDGLTKAATIRGCGKSLPDSSPIIFDRWSFHYIGHGITGDKCLIRCHLYLM</sequence>
<name>A0A7J6NGL0_PEROL</name>
<keyword evidence="4" id="KW-1185">Reference proteome</keyword>
<dbReference type="Proteomes" id="UP000553632">
    <property type="component" value="Unassembled WGS sequence"/>
</dbReference>
<reference evidence="3 4" key="1">
    <citation type="submission" date="2020-04" db="EMBL/GenBank/DDBJ databases">
        <title>Perkinsus olseni comparative genomics.</title>
        <authorList>
            <person name="Bogema D.R."/>
        </authorList>
    </citation>
    <scope>NUCLEOTIDE SEQUENCE [LARGE SCALE GENOMIC DNA]</scope>
    <source>
        <strain evidence="1">00978-12</strain>
        <strain evidence="2 4">ATCC PRA-207</strain>
    </source>
</reference>
<dbReference type="EMBL" id="JABANO010005570">
    <property type="protein sequence ID" value="KAF4753279.1"/>
    <property type="molecule type" value="Genomic_DNA"/>
</dbReference>
<accession>A0A7J6NGL0</accession>
<dbReference type="Proteomes" id="UP000541610">
    <property type="component" value="Unassembled WGS sequence"/>
</dbReference>
<proteinExistence type="predicted"/>
<dbReference type="OrthoDB" id="424714at2759"/>
<organism evidence="1 3">
    <name type="scientific">Perkinsus olseni</name>
    <name type="common">Perkinsus atlanticus</name>
    <dbReference type="NCBI Taxonomy" id="32597"/>
    <lineage>
        <taxon>Eukaryota</taxon>
        <taxon>Sar</taxon>
        <taxon>Alveolata</taxon>
        <taxon>Perkinsozoa</taxon>
        <taxon>Perkinsea</taxon>
        <taxon>Perkinsida</taxon>
        <taxon>Perkinsidae</taxon>
        <taxon>Perkinsus</taxon>
    </lineage>
</organism>
<gene>
    <name evidence="1" type="ORF">FOZ60_010018</name>
    <name evidence="2" type="ORF">FOZ63_016754</name>
</gene>
<evidence type="ECO:0000313" key="4">
    <source>
        <dbReference type="Proteomes" id="UP000553632"/>
    </source>
</evidence>
<evidence type="ECO:0000313" key="3">
    <source>
        <dbReference type="Proteomes" id="UP000541610"/>
    </source>
</evidence>
<evidence type="ECO:0000313" key="1">
    <source>
        <dbReference type="EMBL" id="KAF4682884.1"/>
    </source>
</evidence>
<comment type="caution">
    <text evidence="1">The sequence shown here is derived from an EMBL/GenBank/DDBJ whole genome shotgun (WGS) entry which is preliminary data.</text>
</comment>
<dbReference type="AlphaFoldDB" id="A0A7J6NGL0"/>